<keyword evidence="2" id="KW-1185">Reference proteome</keyword>
<dbReference type="EMBL" id="JACHVS010000001">
    <property type="protein sequence ID" value="MBB2993857.1"/>
    <property type="molecule type" value="Genomic_DNA"/>
</dbReference>
<protein>
    <submittedName>
        <fullName evidence="1">Uncharacterized protein</fullName>
    </submittedName>
</protein>
<sequence length="73" mass="8252">MSRFQVLPGRMDVVEAWLAFPNEKIDAVIQPRDGENLLVETIRSEELEGAGSPDWFSIQGGGMVHERIARRSR</sequence>
<dbReference type="Pfam" id="PF19673">
    <property type="entry name" value="DUF6176"/>
    <property type="match status" value="1"/>
</dbReference>
<dbReference type="AlphaFoldDB" id="A0A839QE40"/>
<comment type="caution">
    <text evidence="1">The sequence shown here is derived from an EMBL/GenBank/DDBJ whole genome shotgun (WGS) entry which is preliminary data.</text>
</comment>
<dbReference type="Proteomes" id="UP000523000">
    <property type="component" value="Unassembled WGS sequence"/>
</dbReference>
<evidence type="ECO:0000313" key="2">
    <source>
        <dbReference type="Proteomes" id="UP000523000"/>
    </source>
</evidence>
<dbReference type="InterPro" id="IPR046174">
    <property type="entry name" value="DUF6176"/>
</dbReference>
<proteinExistence type="predicted"/>
<name>A0A839QE40_9MICC</name>
<reference evidence="1 2" key="1">
    <citation type="submission" date="2020-08" db="EMBL/GenBank/DDBJ databases">
        <title>Sequencing the genomes of 1000 actinobacteria strains.</title>
        <authorList>
            <person name="Klenk H.-P."/>
        </authorList>
    </citation>
    <scope>NUCLEOTIDE SEQUENCE [LARGE SCALE GENOMIC DNA]</scope>
    <source>
        <strain evidence="1 2">DSM 22826</strain>
    </source>
</reference>
<accession>A0A839QE40</accession>
<gene>
    <name evidence="1" type="ORF">E9229_000048</name>
</gene>
<dbReference type="RefSeq" id="WP_183509207.1">
    <property type="nucleotide sequence ID" value="NZ_BAABGK010000081.1"/>
</dbReference>
<evidence type="ECO:0000313" key="1">
    <source>
        <dbReference type="EMBL" id="MBB2993857.1"/>
    </source>
</evidence>
<organism evidence="1 2">
    <name type="scientific">Paeniglutamicibacter cryotolerans</name>
    <dbReference type="NCBI Taxonomy" id="670079"/>
    <lineage>
        <taxon>Bacteria</taxon>
        <taxon>Bacillati</taxon>
        <taxon>Actinomycetota</taxon>
        <taxon>Actinomycetes</taxon>
        <taxon>Micrococcales</taxon>
        <taxon>Micrococcaceae</taxon>
        <taxon>Paeniglutamicibacter</taxon>
    </lineage>
</organism>